<evidence type="ECO:0000256" key="1">
    <source>
        <dbReference type="ARBA" id="ARBA00001933"/>
    </source>
</evidence>
<keyword evidence="2 4" id="KW-0663">Pyridoxal phosphate</keyword>
<dbReference type="SUPFAM" id="SSF51419">
    <property type="entry name" value="PLP-binding barrel"/>
    <property type="match status" value="1"/>
</dbReference>
<evidence type="ECO:0000259" key="7">
    <source>
        <dbReference type="SMART" id="SM01005"/>
    </source>
</evidence>
<proteinExistence type="inferred from homology"/>
<evidence type="ECO:0000313" key="9">
    <source>
        <dbReference type="Proteomes" id="UP000051017"/>
    </source>
</evidence>
<evidence type="ECO:0000256" key="3">
    <source>
        <dbReference type="ARBA" id="ARBA00023235"/>
    </source>
</evidence>
<dbReference type="InterPro" id="IPR020622">
    <property type="entry name" value="Ala_racemase_pyridoxalP-BS"/>
</dbReference>
<comment type="similarity">
    <text evidence="4">Belongs to the alanine racemase family.</text>
</comment>
<comment type="cofactor">
    <cofactor evidence="1 4 5">
        <name>pyridoxal 5'-phosphate</name>
        <dbReference type="ChEBI" id="CHEBI:597326"/>
    </cofactor>
</comment>
<feature type="active site" description="Proton acceptor; specific for L-alanine" evidence="4">
    <location>
        <position position="274"/>
    </location>
</feature>
<dbReference type="GO" id="GO:0030170">
    <property type="term" value="F:pyridoxal phosphate binding"/>
    <property type="evidence" value="ECO:0007669"/>
    <property type="project" value="UniProtKB-UniRule"/>
</dbReference>
<dbReference type="HAMAP" id="MF_01201">
    <property type="entry name" value="Ala_racemase"/>
    <property type="match status" value="1"/>
</dbReference>
<evidence type="ECO:0000256" key="6">
    <source>
        <dbReference type="PIRSR" id="PIRSR600821-52"/>
    </source>
</evidence>
<keyword evidence="3 4" id="KW-0413">Isomerase</keyword>
<dbReference type="GO" id="GO:0030632">
    <property type="term" value="P:D-alanine biosynthetic process"/>
    <property type="evidence" value="ECO:0007669"/>
    <property type="project" value="UniProtKB-UniRule"/>
</dbReference>
<evidence type="ECO:0000313" key="8">
    <source>
        <dbReference type="EMBL" id="KRO49084.1"/>
    </source>
</evidence>
<dbReference type="Gene3D" id="2.40.37.10">
    <property type="entry name" value="Lyase, Ornithine Decarboxylase, Chain A, domain 1"/>
    <property type="match status" value="1"/>
</dbReference>
<dbReference type="UniPathway" id="UPA00042">
    <property type="reaction ID" value="UER00497"/>
</dbReference>
<sequence>MTQRWAWAEINLSALAHNVRVLATESAPSEVWAVVKANAYGHGALQCATTAIESGASGLCVALADEAIALRQAGVSAPILVMSEQPADQHEDMIKYGLIATLYNRATIEYYANVAARLGVVGAVHIKVDTGMHRVGTEPKQAVEMAQLIAAQTWLQLDGIFTHLATADVVNHEATARQIAEFDQVCDDLKLIGLLPSRVHIANSSATMNHVGIAGQMKNAPTMTRVGIAMYGIAADAQNNSFGVATGEALQRVMSLKARVSHVQWLGEGEAVSYGLHRTLNQRSCIATLPIGYADGLPRGLWTTGEVLIGGKRRPFAGVVTMDQVMINCESDDVQIGDEAVLIGQQGEIQITANDWARQLGTIGYEIVCGISARVPRNYLR</sequence>
<reference evidence="8 9" key="1">
    <citation type="submission" date="2015-10" db="EMBL/GenBank/DDBJ databases">
        <title>Metagenome-Assembled Genomes uncover a global brackish microbiome.</title>
        <authorList>
            <person name="Hugerth L.W."/>
            <person name="Larsson J."/>
            <person name="Alneberg J."/>
            <person name="Lindh M.V."/>
            <person name="Legrand C."/>
            <person name="Pinhassi J."/>
            <person name="Andersson A.F."/>
        </authorList>
    </citation>
    <scope>NUCLEOTIDE SEQUENCE [LARGE SCALE GENOMIC DNA]</scope>
    <source>
        <strain evidence="8">BACL6 MAG-120924-bin43</strain>
    </source>
</reference>
<feature type="modified residue" description="N6-(pyridoxal phosphate)lysine" evidence="4 5">
    <location>
        <position position="36"/>
    </location>
</feature>
<evidence type="ECO:0000256" key="5">
    <source>
        <dbReference type="PIRSR" id="PIRSR600821-50"/>
    </source>
</evidence>
<gene>
    <name evidence="8" type="ORF">ABR75_03200</name>
</gene>
<dbReference type="Gene3D" id="3.20.20.10">
    <property type="entry name" value="Alanine racemase"/>
    <property type="match status" value="1"/>
</dbReference>
<feature type="active site" description="Proton acceptor; specific for D-alanine" evidence="4">
    <location>
        <position position="36"/>
    </location>
</feature>
<evidence type="ECO:0000256" key="2">
    <source>
        <dbReference type="ARBA" id="ARBA00022898"/>
    </source>
</evidence>
<dbReference type="NCBIfam" id="TIGR00492">
    <property type="entry name" value="alr"/>
    <property type="match status" value="1"/>
</dbReference>
<dbReference type="EC" id="5.1.1.1" evidence="4"/>
<comment type="caution">
    <text evidence="8">The sequence shown here is derived from an EMBL/GenBank/DDBJ whole genome shotgun (WGS) entry which is preliminary data.</text>
</comment>
<feature type="binding site" evidence="4 6">
    <location>
        <position position="322"/>
    </location>
    <ligand>
        <name>substrate</name>
    </ligand>
</feature>
<dbReference type="GO" id="GO:0008784">
    <property type="term" value="F:alanine racemase activity"/>
    <property type="evidence" value="ECO:0007669"/>
    <property type="project" value="UniProtKB-UniRule"/>
</dbReference>
<dbReference type="EMBL" id="LIBJ01000043">
    <property type="protein sequence ID" value="KRO49084.1"/>
    <property type="molecule type" value="Genomic_DNA"/>
</dbReference>
<dbReference type="CDD" id="cd00430">
    <property type="entry name" value="PLPDE_III_AR"/>
    <property type="match status" value="1"/>
</dbReference>
<name>A0A0R2QG28_9ACTN</name>
<dbReference type="SUPFAM" id="SSF50621">
    <property type="entry name" value="Alanine racemase C-terminal domain-like"/>
    <property type="match status" value="1"/>
</dbReference>
<dbReference type="PROSITE" id="PS00395">
    <property type="entry name" value="ALANINE_RACEMASE"/>
    <property type="match status" value="1"/>
</dbReference>
<organism evidence="8 9">
    <name type="scientific">Acidimicrobiia bacterium BACL6 MAG-120924-bin43</name>
    <dbReference type="NCBI Taxonomy" id="1655583"/>
    <lineage>
        <taxon>Bacteria</taxon>
        <taxon>Bacillati</taxon>
        <taxon>Actinomycetota</taxon>
        <taxon>Acidimicrobiia</taxon>
        <taxon>acIV cluster</taxon>
    </lineage>
</organism>
<feature type="domain" description="Alanine racemase C-terminal" evidence="7">
    <location>
        <begin position="253"/>
        <end position="380"/>
    </location>
</feature>
<evidence type="ECO:0000256" key="4">
    <source>
        <dbReference type="HAMAP-Rule" id="MF_01201"/>
    </source>
</evidence>
<dbReference type="FunFam" id="3.20.20.10:FF:000002">
    <property type="entry name" value="Alanine racemase"/>
    <property type="match status" value="1"/>
</dbReference>
<dbReference type="InterPro" id="IPR000821">
    <property type="entry name" value="Ala_racemase"/>
</dbReference>
<feature type="binding site" evidence="4 6">
    <location>
        <position position="134"/>
    </location>
    <ligand>
        <name>substrate</name>
    </ligand>
</feature>
<dbReference type="InterPro" id="IPR029066">
    <property type="entry name" value="PLP-binding_barrel"/>
</dbReference>
<comment type="pathway">
    <text evidence="4">Amino-acid biosynthesis; D-alanine biosynthesis; D-alanine from L-alanine: step 1/1.</text>
</comment>
<dbReference type="PRINTS" id="PR00992">
    <property type="entry name" value="ALARACEMASE"/>
</dbReference>
<dbReference type="PANTHER" id="PTHR30511">
    <property type="entry name" value="ALANINE RACEMASE"/>
    <property type="match status" value="1"/>
</dbReference>
<accession>A0A0R2QG28</accession>
<dbReference type="Proteomes" id="UP000051017">
    <property type="component" value="Unassembled WGS sequence"/>
</dbReference>
<comment type="catalytic activity">
    <reaction evidence="4">
        <text>L-alanine = D-alanine</text>
        <dbReference type="Rhea" id="RHEA:20249"/>
        <dbReference type="ChEBI" id="CHEBI:57416"/>
        <dbReference type="ChEBI" id="CHEBI:57972"/>
        <dbReference type="EC" id="5.1.1.1"/>
    </reaction>
</comment>
<protein>
    <recommendedName>
        <fullName evidence="4">Alanine racemase</fullName>
        <ecNumber evidence="4">5.1.1.1</ecNumber>
    </recommendedName>
</protein>
<dbReference type="InterPro" id="IPR001608">
    <property type="entry name" value="Ala_racemase_N"/>
</dbReference>
<dbReference type="GO" id="GO:0009252">
    <property type="term" value="P:peptidoglycan biosynthetic process"/>
    <property type="evidence" value="ECO:0007669"/>
    <property type="project" value="TreeGrafter"/>
</dbReference>
<dbReference type="InterPro" id="IPR009006">
    <property type="entry name" value="Ala_racemase/Decarboxylase_C"/>
</dbReference>
<dbReference type="PANTHER" id="PTHR30511:SF0">
    <property type="entry name" value="ALANINE RACEMASE, CATABOLIC-RELATED"/>
    <property type="match status" value="1"/>
</dbReference>
<dbReference type="SMART" id="SM01005">
    <property type="entry name" value="Ala_racemase_C"/>
    <property type="match status" value="1"/>
</dbReference>
<comment type="function">
    <text evidence="4">Catalyzes the interconversion of L-alanine and D-alanine. May also act on other amino acids.</text>
</comment>
<dbReference type="AlphaFoldDB" id="A0A0R2QG28"/>
<dbReference type="Pfam" id="PF00842">
    <property type="entry name" value="Ala_racemase_C"/>
    <property type="match status" value="1"/>
</dbReference>
<dbReference type="InterPro" id="IPR011079">
    <property type="entry name" value="Ala_racemase_C"/>
</dbReference>
<dbReference type="Pfam" id="PF01168">
    <property type="entry name" value="Ala_racemase_N"/>
    <property type="match status" value="1"/>
</dbReference>
<dbReference type="GO" id="GO:0005829">
    <property type="term" value="C:cytosol"/>
    <property type="evidence" value="ECO:0007669"/>
    <property type="project" value="TreeGrafter"/>
</dbReference>